<dbReference type="Gene3D" id="1.10.260.40">
    <property type="entry name" value="lambda repressor-like DNA-binding domains"/>
    <property type="match status" value="1"/>
</dbReference>
<dbReference type="CDD" id="cd06267">
    <property type="entry name" value="PBP1_LacI_sugar_binding-like"/>
    <property type="match status" value="1"/>
</dbReference>
<dbReference type="OrthoDB" id="9796186at2"/>
<evidence type="ECO:0000259" key="4">
    <source>
        <dbReference type="PROSITE" id="PS50932"/>
    </source>
</evidence>
<keyword evidence="3" id="KW-0804">Transcription</keyword>
<dbReference type="GO" id="GO:0000976">
    <property type="term" value="F:transcription cis-regulatory region binding"/>
    <property type="evidence" value="ECO:0007669"/>
    <property type="project" value="TreeGrafter"/>
</dbReference>
<dbReference type="PANTHER" id="PTHR30146:SF109">
    <property type="entry name" value="HTH-TYPE TRANSCRIPTIONAL REGULATOR GALS"/>
    <property type="match status" value="1"/>
</dbReference>
<feature type="domain" description="HTH lacI-type" evidence="4">
    <location>
        <begin position="9"/>
        <end position="66"/>
    </location>
</feature>
<dbReference type="eggNOG" id="COG1609">
    <property type="taxonomic scope" value="Bacteria"/>
</dbReference>
<dbReference type="InterPro" id="IPR000843">
    <property type="entry name" value="HTH_LacI"/>
</dbReference>
<dbReference type="InterPro" id="IPR010982">
    <property type="entry name" value="Lambda_DNA-bd_dom_sf"/>
</dbReference>
<evidence type="ECO:0000256" key="1">
    <source>
        <dbReference type="ARBA" id="ARBA00023015"/>
    </source>
</evidence>
<dbReference type="EMBL" id="CP003379">
    <property type="protein sequence ID" value="AFL89270.1"/>
    <property type="molecule type" value="Genomic_DNA"/>
</dbReference>
<dbReference type="AlphaFoldDB" id="I3ZJ52"/>
<evidence type="ECO:0000256" key="3">
    <source>
        <dbReference type="ARBA" id="ARBA00023163"/>
    </source>
</evidence>
<keyword evidence="1" id="KW-0805">Transcription regulation</keyword>
<keyword evidence="2" id="KW-0238">DNA-binding</keyword>
<dbReference type="CDD" id="cd01392">
    <property type="entry name" value="HTH_LacI"/>
    <property type="match status" value="1"/>
</dbReference>
<dbReference type="InterPro" id="IPR046335">
    <property type="entry name" value="LacI/GalR-like_sensor"/>
</dbReference>
<keyword evidence="6" id="KW-1185">Reference proteome</keyword>
<evidence type="ECO:0000256" key="2">
    <source>
        <dbReference type="ARBA" id="ARBA00023125"/>
    </source>
</evidence>
<reference evidence="5 6" key="1">
    <citation type="submission" date="2012-06" db="EMBL/GenBank/DDBJ databases">
        <title>Complete genome of Terriglobus roseus DSM 18391.</title>
        <authorList>
            <consortium name="US DOE Joint Genome Institute (JGI-PGF)"/>
            <person name="Lucas S."/>
            <person name="Copeland A."/>
            <person name="Lapidus A."/>
            <person name="Glavina del Rio T."/>
            <person name="Dalin E."/>
            <person name="Tice H."/>
            <person name="Bruce D."/>
            <person name="Goodwin L."/>
            <person name="Pitluck S."/>
            <person name="Peters L."/>
            <person name="Mikhailova N."/>
            <person name="Munk A.C.C."/>
            <person name="Kyrpides N."/>
            <person name="Mavromatis K."/>
            <person name="Ivanova N."/>
            <person name="Brettin T."/>
            <person name="Detter J.C."/>
            <person name="Han C."/>
            <person name="Larimer F."/>
            <person name="Land M."/>
            <person name="Hauser L."/>
            <person name="Markowitz V."/>
            <person name="Cheng J.-F."/>
            <person name="Hugenholtz P."/>
            <person name="Woyke T."/>
            <person name="Wu D."/>
            <person name="Brambilla E."/>
            <person name="Klenk H.-P."/>
            <person name="Eisen J.A."/>
        </authorList>
    </citation>
    <scope>NUCLEOTIDE SEQUENCE [LARGE SCALE GENOMIC DNA]</scope>
    <source>
        <strain evidence="6">DSM 18391 / NRRL B-41598 / KBS 63</strain>
    </source>
</reference>
<proteinExistence type="predicted"/>
<dbReference type="Gene3D" id="3.40.50.2300">
    <property type="match status" value="2"/>
</dbReference>
<evidence type="ECO:0000313" key="6">
    <source>
        <dbReference type="Proteomes" id="UP000006056"/>
    </source>
</evidence>
<dbReference type="RefSeq" id="WP_014786534.1">
    <property type="nucleotide sequence ID" value="NC_018014.1"/>
</dbReference>
<gene>
    <name evidence="5" type="ordered locus">Terro_3038</name>
</gene>
<dbReference type="Pfam" id="PF13377">
    <property type="entry name" value="Peripla_BP_3"/>
    <property type="match status" value="1"/>
</dbReference>
<dbReference type="GO" id="GO:0003700">
    <property type="term" value="F:DNA-binding transcription factor activity"/>
    <property type="evidence" value="ECO:0007669"/>
    <property type="project" value="TreeGrafter"/>
</dbReference>
<dbReference type="SUPFAM" id="SSF47413">
    <property type="entry name" value="lambda repressor-like DNA-binding domains"/>
    <property type="match status" value="1"/>
</dbReference>
<protein>
    <submittedName>
        <fullName evidence="5">Transcriptional regulator</fullName>
    </submittedName>
</protein>
<accession>I3ZJ52</accession>
<dbReference type="SUPFAM" id="SSF53822">
    <property type="entry name" value="Periplasmic binding protein-like I"/>
    <property type="match status" value="1"/>
</dbReference>
<dbReference type="KEGG" id="trs:Terro_3038"/>
<dbReference type="Pfam" id="PF00356">
    <property type="entry name" value="LacI"/>
    <property type="match status" value="1"/>
</dbReference>
<organism evidence="5 6">
    <name type="scientific">Terriglobus roseus (strain DSM 18391 / NRRL B-41598 / KBS 63)</name>
    <dbReference type="NCBI Taxonomy" id="926566"/>
    <lineage>
        <taxon>Bacteria</taxon>
        <taxon>Pseudomonadati</taxon>
        <taxon>Acidobacteriota</taxon>
        <taxon>Terriglobia</taxon>
        <taxon>Terriglobales</taxon>
        <taxon>Acidobacteriaceae</taxon>
        <taxon>Terriglobus</taxon>
    </lineage>
</organism>
<dbReference type="SMART" id="SM00354">
    <property type="entry name" value="HTH_LACI"/>
    <property type="match status" value="1"/>
</dbReference>
<dbReference type="InterPro" id="IPR028082">
    <property type="entry name" value="Peripla_BP_I"/>
</dbReference>
<name>I3ZJ52_TERRK</name>
<dbReference type="PANTHER" id="PTHR30146">
    <property type="entry name" value="LACI-RELATED TRANSCRIPTIONAL REPRESSOR"/>
    <property type="match status" value="1"/>
</dbReference>
<dbReference type="Proteomes" id="UP000006056">
    <property type="component" value="Chromosome"/>
</dbReference>
<dbReference type="STRING" id="926566.Terro_3038"/>
<sequence length="360" mass="39013">MPQRKTGHVTLSDVARATGFSVSTVSITLSEAPLSANVAASTREMIRKTAARLGYHPDARARSLRKRSSGTIGVLAFDLSDPFSMPVVQGIQAGLHDTDYLPLVMDAQTERKVFDHSLRLMLERRVEGVIVIASWVFDESGLLADAQKNSVQLLIVGRDLTQRNITSYLLDNEEGGALAMAHLLDLGHRRIAVIRGPNEMFDSAPRWNGILRAAKARGVDVDLKLVTQLPSIGTTDDAFEGGRAFVRELVKKRRSFTAVVAFDDMTALGVVRGLAEAGISVPDGCSVIGFDDVLPARVTTPAITTVRQPMRDMGQQAIQRMLSALKDGNASTKAARFYCTPELIPRSSTAAVKTKRKTSA</sequence>
<dbReference type="HOGENOM" id="CLU_037628_6_1_0"/>
<dbReference type="PROSITE" id="PS50932">
    <property type="entry name" value="HTH_LACI_2"/>
    <property type="match status" value="1"/>
</dbReference>
<evidence type="ECO:0000313" key="5">
    <source>
        <dbReference type="EMBL" id="AFL89270.1"/>
    </source>
</evidence>